<dbReference type="EMBL" id="JABZMK010000109">
    <property type="protein sequence ID" value="MBF1130144.1"/>
    <property type="molecule type" value="Genomic_DNA"/>
</dbReference>
<gene>
    <name evidence="1" type="ORF">HXL70_08945</name>
</gene>
<comment type="caution">
    <text evidence="1">The sequence shown here is derived from an EMBL/GenBank/DDBJ whole genome shotgun (WGS) entry which is preliminary data.</text>
</comment>
<organism evidence="1 2">
    <name type="scientific">Dialister invisus</name>
    <dbReference type="NCBI Taxonomy" id="218538"/>
    <lineage>
        <taxon>Bacteria</taxon>
        <taxon>Bacillati</taxon>
        <taxon>Bacillota</taxon>
        <taxon>Negativicutes</taxon>
        <taxon>Veillonellales</taxon>
        <taxon>Veillonellaceae</taxon>
        <taxon>Dialister</taxon>
    </lineage>
</organism>
<proteinExistence type="predicted"/>
<name>A0A930B725_9FIRM</name>
<accession>A0A930B725</accession>
<evidence type="ECO:0008006" key="3">
    <source>
        <dbReference type="Google" id="ProtNLM"/>
    </source>
</evidence>
<dbReference type="AlphaFoldDB" id="A0A930B725"/>
<protein>
    <recommendedName>
        <fullName evidence="3">DUF637 domain-containing protein</fullName>
    </recommendedName>
</protein>
<evidence type="ECO:0000313" key="2">
    <source>
        <dbReference type="Proteomes" id="UP000757890"/>
    </source>
</evidence>
<dbReference type="Proteomes" id="UP000757890">
    <property type="component" value="Unassembled WGS sequence"/>
</dbReference>
<evidence type="ECO:0000313" key="1">
    <source>
        <dbReference type="EMBL" id="MBF1130144.1"/>
    </source>
</evidence>
<sequence length="378" mass="41426">MMNIVGNQIIHEAADHYGWKEGSTEKLLLHGAIGALTGSMSGGNALSGAVSGSVNEFALAYIEKTKGRNWMDTHPDTVQAISTALGAVAGSLTGDRNTGAYTAQMGTRWNRLAKKPQEDLNKQLKQELSTEKKNPDELLKLLTEYINMSEAAEHPASQKALHGVWNEEKGYTLPKVTISAQEYKAIDQKSFNRVAQKYNLPTKWSNKKNIQENLESLRNDLQRETNKGKTPFQSDWAKYGGYGLDFIGEVSKESHLPGMSGWAGTAGKMLDIGKFLTTDNRGKESASIAGGVMGSLAGQRLLVPIIVGYGSQWGIPRPLSSVGGAAIALGTGAIAAFTMESIYDNKRNYIYYLENLNSSNYDKQDFEKKIEWNFDVKD</sequence>
<reference evidence="1" key="1">
    <citation type="submission" date="2020-04" db="EMBL/GenBank/DDBJ databases">
        <title>Deep metagenomics examines the oral microbiome during advanced dental caries in children, revealing novel taxa and co-occurrences with host molecules.</title>
        <authorList>
            <person name="Baker J.L."/>
            <person name="Morton J.T."/>
            <person name="Dinis M."/>
            <person name="Alvarez R."/>
            <person name="Tran N.C."/>
            <person name="Knight R."/>
            <person name="Edlund A."/>
        </authorList>
    </citation>
    <scope>NUCLEOTIDE SEQUENCE</scope>
    <source>
        <strain evidence="1">JCVI_32_bin.14</strain>
    </source>
</reference>